<dbReference type="Proteomes" id="UP001173223">
    <property type="component" value="Unassembled WGS sequence"/>
</dbReference>
<reference evidence="2" key="1">
    <citation type="journal article" date="2022" name="Gene">
        <title>A genome-led study on the pathogenesis of Fusobacterium necrophorum infections.</title>
        <authorList>
            <person name="Thapa G."/>
            <person name="Jayal A."/>
            <person name="Sikazwe E."/>
            <person name="Perry T."/>
            <person name="Mohammed Al Balushi A."/>
            <person name="Livingstone P."/>
        </authorList>
    </citation>
    <scope>NUCLEOTIDE SEQUENCE</scope>
    <source>
        <strain evidence="2">BRON_8</strain>
    </source>
</reference>
<accession>A0AAW6WEW0</accession>
<keyword evidence="3" id="KW-1185">Reference proteome</keyword>
<sequence>MRIRIRPTIFNVSLAITPFLMLLAYHDRGYFACGGETLVPIIGFFAHYAFKEGGWKK</sequence>
<gene>
    <name evidence="2" type="ORF">MWG07_11575</name>
</gene>
<organism evidence="2 3">
    <name type="scientific">Fusobacterium necrophorum</name>
    <dbReference type="NCBI Taxonomy" id="859"/>
    <lineage>
        <taxon>Bacteria</taxon>
        <taxon>Fusobacteriati</taxon>
        <taxon>Fusobacteriota</taxon>
        <taxon>Fusobacteriia</taxon>
        <taxon>Fusobacteriales</taxon>
        <taxon>Fusobacteriaceae</taxon>
        <taxon>Fusobacterium</taxon>
    </lineage>
</organism>
<reference evidence="2" key="2">
    <citation type="submission" date="2022-04" db="EMBL/GenBank/DDBJ databases">
        <authorList>
            <person name="Livingstone P.G."/>
        </authorList>
    </citation>
    <scope>NUCLEOTIDE SEQUENCE</scope>
    <source>
        <strain evidence="2">BRON_8</strain>
    </source>
</reference>
<feature type="transmembrane region" description="Helical" evidence="1">
    <location>
        <begin position="29"/>
        <end position="50"/>
    </location>
</feature>
<keyword evidence="1" id="KW-0472">Membrane</keyword>
<keyword evidence="1" id="KW-1133">Transmembrane helix</keyword>
<evidence type="ECO:0000256" key="1">
    <source>
        <dbReference type="SAM" id="Phobius"/>
    </source>
</evidence>
<evidence type="ECO:0000313" key="3">
    <source>
        <dbReference type="Proteomes" id="UP001173223"/>
    </source>
</evidence>
<dbReference type="AlphaFoldDB" id="A0AAW6WEW0"/>
<evidence type="ECO:0000313" key="2">
    <source>
        <dbReference type="EMBL" id="MDK4512888.1"/>
    </source>
</evidence>
<feature type="transmembrane region" description="Helical" evidence="1">
    <location>
        <begin position="7"/>
        <end position="23"/>
    </location>
</feature>
<dbReference type="EMBL" id="JAMGTK010000028">
    <property type="protein sequence ID" value="MDK4512888.1"/>
    <property type="molecule type" value="Genomic_DNA"/>
</dbReference>
<comment type="caution">
    <text evidence="2">The sequence shown here is derived from an EMBL/GenBank/DDBJ whole genome shotgun (WGS) entry which is preliminary data.</text>
</comment>
<keyword evidence="1" id="KW-0812">Transmembrane</keyword>
<proteinExistence type="predicted"/>
<dbReference type="RefSeq" id="WP_285049376.1">
    <property type="nucleotide sequence ID" value="NZ_JAMGTK010000028.1"/>
</dbReference>
<name>A0AAW6WEW0_9FUSO</name>
<protein>
    <submittedName>
        <fullName evidence="2">Uncharacterized protein</fullName>
    </submittedName>
</protein>